<evidence type="ECO:0000313" key="1">
    <source>
        <dbReference type="EMBL" id="MBU2760964.1"/>
    </source>
</evidence>
<comment type="caution">
    <text evidence="1">The sequence shown here is derived from an EMBL/GenBank/DDBJ whole genome shotgun (WGS) entry which is preliminary data.</text>
</comment>
<gene>
    <name evidence="1" type="ORF">HAP95_12535</name>
</gene>
<protein>
    <submittedName>
        <fullName evidence="1">Uncharacterized protein</fullName>
    </submittedName>
</protein>
<organism evidence="1 2">
    <name type="scientific">Acidithiobacillus sulfurivorans</name>
    <dbReference type="NCBI Taxonomy" id="1958756"/>
    <lineage>
        <taxon>Bacteria</taxon>
        <taxon>Pseudomonadati</taxon>
        <taxon>Pseudomonadota</taxon>
        <taxon>Acidithiobacillia</taxon>
        <taxon>Acidithiobacillales</taxon>
        <taxon>Acidithiobacillaceae</taxon>
        <taxon>Acidithiobacillus</taxon>
    </lineage>
</organism>
<proteinExistence type="predicted"/>
<dbReference type="RefSeq" id="WP_215884521.1">
    <property type="nucleotide sequence ID" value="NZ_JAAOMP010000134.1"/>
</dbReference>
<name>A0ABS6A0F9_9PROT</name>
<evidence type="ECO:0000313" key="2">
    <source>
        <dbReference type="Proteomes" id="UP000755654"/>
    </source>
</evidence>
<reference evidence="1 2" key="1">
    <citation type="journal article" date="2021" name="ISME J.">
        <title>Genomic evolution of the class Acidithiobacillia: deep-branching Proteobacteria living in extreme acidic conditions.</title>
        <authorList>
            <person name="Moya-Beltran A."/>
            <person name="Beard S."/>
            <person name="Rojas-Villalobos C."/>
            <person name="Issotta F."/>
            <person name="Gallardo Y."/>
            <person name="Ulloa R."/>
            <person name="Giaveno A."/>
            <person name="Degli Esposti M."/>
            <person name="Johnson D.B."/>
            <person name="Quatrini R."/>
        </authorList>
    </citation>
    <scope>NUCLEOTIDE SEQUENCE [LARGE SCALE GENOMIC DNA]</scope>
    <source>
        <strain evidence="1 2">RW2</strain>
    </source>
</reference>
<accession>A0ABS6A0F9</accession>
<dbReference type="Proteomes" id="UP000755654">
    <property type="component" value="Unassembled WGS sequence"/>
</dbReference>
<dbReference type="EMBL" id="JAAOMP010000134">
    <property type="protein sequence ID" value="MBU2760964.1"/>
    <property type="molecule type" value="Genomic_DNA"/>
</dbReference>
<sequence length="173" mass="18849">MVTNVYSGDKAFLMAVVAATLQDLRPQDNFSQDPLPEKGAPTELYQAWLSRHTIPQRGEPEGSFLGDALYDHYTAQAVLGGMPFESRGKPFTLEEALLNLGVNEPESLIDAWKKDFVQAADMGDKLMGALTSNVNIKSLLNEDDEEAELSMPYGVDREAEESAATAAILLQGV</sequence>
<keyword evidence="2" id="KW-1185">Reference proteome</keyword>